<dbReference type="EMBL" id="VITK01000019">
    <property type="protein sequence ID" value="TWA89567.1"/>
    <property type="molecule type" value="Genomic_DNA"/>
</dbReference>
<protein>
    <submittedName>
        <fullName evidence="5">AP2 domain-containing protein</fullName>
    </submittedName>
</protein>
<dbReference type="GO" id="GO:0003677">
    <property type="term" value="F:DNA binding"/>
    <property type="evidence" value="ECO:0007669"/>
    <property type="project" value="UniProtKB-KW"/>
</dbReference>
<dbReference type="InterPro" id="IPR044925">
    <property type="entry name" value="His-Me_finger_sf"/>
</dbReference>
<keyword evidence="3" id="KW-0804">Transcription</keyword>
<evidence type="ECO:0000259" key="4">
    <source>
        <dbReference type="PROSITE" id="PS51032"/>
    </source>
</evidence>
<feature type="domain" description="AP2/ERF" evidence="4">
    <location>
        <begin position="108"/>
        <end position="167"/>
    </location>
</feature>
<dbReference type="InterPro" id="IPR003615">
    <property type="entry name" value="HNH_nuc"/>
</dbReference>
<evidence type="ECO:0000256" key="3">
    <source>
        <dbReference type="ARBA" id="ARBA00023163"/>
    </source>
</evidence>
<dbReference type="SUPFAM" id="SSF54060">
    <property type="entry name" value="His-Me finger endonucleases"/>
    <property type="match status" value="1"/>
</dbReference>
<keyword evidence="2" id="KW-0238">DNA-binding</keyword>
<keyword evidence="6" id="KW-1185">Reference proteome</keyword>
<sequence>MSLKETPEMIELLRAAYDYDAATGHVTHRARSGVIAGARAGTLKDDGYRIVHFKGRRFQEHRLIFALMTGRWPAHQIDHENTIRDDNRWTNLREATPTQNNANVCSRALKGVDFHKYRNQWRARIRLNGKRHDLGHFETAEEASAVYTAAFKAAHGEFARTEPAYLD</sequence>
<evidence type="ECO:0000313" key="5">
    <source>
        <dbReference type="EMBL" id="TWA89567.1"/>
    </source>
</evidence>
<dbReference type="OrthoDB" id="388551at2"/>
<dbReference type="Gene3D" id="3.30.730.10">
    <property type="entry name" value="AP2/ERF domain"/>
    <property type="match status" value="1"/>
</dbReference>
<dbReference type="Gene3D" id="3.90.75.20">
    <property type="match status" value="1"/>
</dbReference>
<evidence type="ECO:0000256" key="1">
    <source>
        <dbReference type="ARBA" id="ARBA00023015"/>
    </source>
</evidence>
<comment type="caution">
    <text evidence="5">The sequence shown here is derived from an EMBL/GenBank/DDBJ whole genome shotgun (WGS) entry which is preliminary data.</text>
</comment>
<dbReference type="InterPro" id="IPR036955">
    <property type="entry name" value="AP2/ERF_dom_sf"/>
</dbReference>
<dbReference type="Pfam" id="PF13392">
    <property type="entry name" value="HNH_3"/>
    <property type="match status" value="1"/>
</dbReference>
<evidence type="ECO:0000313" key="6">
    <source>
        <dbReference type="Proteomes" id="UP000319949"/>
    </source>
</evidence>
<dbReference type="InterPro" id="IPR016177">
    <property type="entry name" value="DNA-bd_dom_sf"/>
</dbReference>
<evidence type="ECO:0000256" key="2">
    <source>
        <dbReference type="ARBA" id="ARBA00023125"/>
    </source>
</evidence>
<keyword evidence="1" id="KW-0805">Transcription regulation</keyword>
<dbReference type="RefSeq" id="WP_145670159.1">
    <property type="nucleotide sequence ID" value="NZ_VITK01000019.1"/>
</dbReference>
<dbReference type="GO" id="GO:0003700">
    <property type="term" value="F:DNA-binding transcription factor activity"/>
    <property type="evidence" value="ECO:0007669"/>
    <property type="project" value="InterPro"/>
</dbReference>
<dbReference type="SUPFAM" id="SSF54171">
    <property type="entry name" value="DNA-binding domain"/>
    <property type="match status" value="1"/>
</dbReference>
<dbReference type="InterPro" id="IPR001471">
    <property type="entry name" value="AP2/ERF_dom"/>
</dbReference>
<organism evidence="5 6">
    <name type="scientific">Bradyrhizobium stylosanthis</name>
    <dbReference type="NCBI Taxonomy" id="1803665"/>
    <lineage>
        <taxon>Bacteria</taxon>
        <taxon>Pseudomonadati</taxon>
        <taxon>Pseudomonadota</taxon>
        <taxon>Alphaproteobacteria</taxon>
        <taxon>Hyphomicrobiales</taxon>
        <taxon>Nitrobacteraceae</taxon>
        <taxon>Bradyrhizobium</taxon>
    </lineage>
</organism>
<accession>A0A560CXI3</accession>
<gene>
    <name evidence="5" type="ORF">FBZ96_11935</name>
</gene>
<reference evidence="5 6" key="1">
    <citation type="submission" date="2019-06" db="EMBL/GenBank/DDBJ databases">
        <title>Genomic Encyclopedia of Type Strains, Phase IV (KMG-V): Genome sequencing to study the core and pangenomes of soil and plant-associated prokaryotes.</title>
        <authorList>
            <person name="Whitman W."/>
        </authorList>
    </citation>
    <scope>NUCLEOTIDE SEQUENCE [LARGE SCALE GENOMIC DNA]</scope>
    <source>
        <strain evidence="5 6">BR 510</strain>
    </source>
</reference>
<name>A0A560CXI3_9BRAD</name>
<dbReference type="AlphaFoldDB" id="A0A560CXI3"/>
<dbReference type="PROSITE" id="PS51032">
    <property type="entry name" value="AP2_ERF"/>
    <property type="match status" value="1"/>
</dbReference>
<dbReference type="Proteomes" id="UP000319949">
    <property type="component" value="Unassembled WGS sequence"/>
</dbReference>
<proteinExistence type="predicted"/>